<dbReference type="GO" id="GO:0019901">
    <property type="term" value="F:protein kinase binding"/>
    <property type="evidence" value="ECO:0007669"/>
    <property type="project" value="TreeGrafter"/>
</dbReference>
<protein>
    <recommendedName>
        <fullName evidence="2">Autophagy-related protein 101</fullName>
    </recommendedName>
</protein>
<keyword evidence="5" id="KW-1185">Reference proteome</keyword>
<proteinExistence type="inferred from homology"/>
<accession>M2QK65</accession>
<evidence type="ECO:0000256" key="1">
    <source>
        <dbReference type="ARBA" id="ARBA00007130"/>
    </source>
</evidence>
<dbReference type="AlphaFoldDB" id="M2QK65"/>
<dbReference type="GO" id="GO:0000045">
    <property type="term" value="P:autophagosome assembly"/>
    <property type="evidence" value="ECO:0007669"/>
    <property type="project" value="TreeGrafter"/>
</dbReference>
<dbReference type="STRING" id="914234.M2QK65"/>
<evidence type="ECO:0000256" key="3">
    <source>
        <dbReference type="ARBA" id="ARBA00023006"/>
    </source>
</evidence>
<evidence type="ECO:0000256" key="2">
    <source>
        <dbReference type="ARBA" id="ARBA00018874"/>
    </source>
</evidence>
<keyword evidence="3" id="KW-0072">Autophagy</keyword>
<organism evidence="4 5">
    <name type="scientific">Ceriporiopsis subvermispora (strain B)</name>
    <name type="common">White-rot fungus</name>
    <name type="synonym">Gelatoporia subvermispora</name>
    <dbReference type="NCBI Taxonomy" id="914234"/>
    <lineage>
        <taxon>Eukaryota</taxon>
        <taxon>Fungi</taxon>
        <taxon>Dikarya</taxon>
        <taxon>Basidiomycota</taxon>
        <taxon>Agaricomycotina</taxon>
        <taxon>Agaricomycetes</taxon>
        <taxon>Polyporales</taxon>
        <taxon>Gelatoporiaceae</taxon>
        <taxon>Gelatoporia</taxon>
    </lineage>
</organism>
<dbReference type="HOGENOM" id="CLU_069661_1_1_1"/>
<dbReference type="GO" id="GO:1990316">
    <property type="term" value="C:Atg1/ULK1 kinase complex"/>
    <property type="evidence" value="ECO:0007669"/>
    <property type="project" value="TreeGrafter"/>
</dbReference>
<dbReference type="Proteomes" id="UP000016930">
    <property type="component" value="Unassembled WGS sequence"/>
</dbReference>
<dbReference type="InterPro" id="IPR012445">
    <property type="entry name" value="ATG101"/>
</dbReference>
<dbReference type="Pfam" id="PF07855">
    <property type="entry name" value="ATG101"/>
    <property type="match status" value="1"/>
</dbReference>
<evidence type="ECO:0000313" key="4">
    <source>
        <dbReference type="EMBL" id="EMD32500.1"/>
    </source>
</evidence>
<dbReference type="OrthoDB" id="10259639at2759"/>
<comment type="similarity">
    <text evidence="1">Belongs to the ATG101 family.</text>
</comment>
<dbReference type="PANTHER" id="PTHR13292:SF0">
    <property type="entry name" value="AUTOPHAGY-RELATED PROTEIN 101"/>
    <property type="match status" value="1"/>
</dbReference>
<dbReference type="EMBL" id="KB445810">
    <property type="protein sequence ID" value="EMD32500.1"/>
    <property type="molecule type" value="Genomic_DNA"/>
</dbReference>
<gene>
    <name evidence="4" type="ORF">CERSUDRAFT_118535</name>
</gene>
<name>M2QK65_CERS8</name>
<reference evidence="4 5" key="1">
    <citation type="journal article" date="2012" name="Proc. Natl. Acad. Sci. U.S.A.">
        <title>Comparative genomics of Ceriporiopsis subvermispora and Phanerochaete chrysosporium provide insight into selective ligninolysis.</title>
        <authorList>
            <person name="Fernandez-Fueyo E."/>
            <person name="Ruiz-Duenas F.J."/>
            <person name="Ferreira P."/>
            <person name="Floudas D."/>
            <person name="Hibbett D.S."/>
            <person name="Canessa P."/>
            <person name="Larrondo L.F."/>
            <person name="James T.Y."/>
            <person name="Seelenfreund D."/>
            <person name="Lobos S."/>
            <person name="Polanco R."/>
            <person name="Tello M."/>
            <person name="Honda Y."/>
            <person name="Watanabe T."/>
            <person name="Watanabe T."/>
            <person name="Ryu J.S."/>
            <person name="Kubicek C.P."/>
            <person name="Schmoll M."/>
            <person name="Gaskell J."/>
            <person name="Hammel K.E."/>
            <person name="St John F.J."/>
            <person name="Vanden Wymelenberg A."/>
            <person name="Sabat G."/>
            <person name="Splinter BonDurant S."/>
            <person name="Syed K."/>
            <person name="Yadav J.S."/>
            <person name="Doddapaneni H."/>
            <person name="Subramanian V."/>
            <person name="Lavin J.L."/>
            <person name="Oguiza J.A."/>
            <person name="Perez G."/>
            <person name="Pisabarro A.G."/>
            <person name="Ramirez L."/>
            <person name="Santoyo F."/>
            <person name="Master E."/>
            <person name="Coutinho P.M."/>
            <person name="Henrissat B."/>
            <person name="Lombard V."/>
            <person name="Magnuson J.K."/>
            <person name="Kuees U."/>
            <person name="Hori C."/>
            <person name="Igarashi K."/>
            <person name="Samejima M."/>
            <person name="Held B.W."/>
            <person name="Barry K.W."/>
            <person name="LaButti K.M."/>
            <person name="Lapidus A."/>
            <person name="Lindquist E.A."/>
            <person name="Lucas S.M."/>
            <person name="Riley R."/>
            <person name="Salamov A.A."/>
            <person name="Hoffmeister D."/>
            <person name="Schwenk D."/>
            <person name="Hadar Y."/>
            <person name="Yarden O."/>
            <person name="de Vries R.P."/>
            <person name="Wiebenga A."/>
            <person name="Stenlid J."/>
            <person name="Eastwood D."/>
            <person name="Grigoriev I.V."/>
            <person name="Berka R.M."/>
            <person name="Blanchette R.A."/>
            <person name="Kersten P."/>
            <person name="Martinez A.T."/>
            <person name="Vicuna R."/>
            <person name="Cullen D."/>
        </authorList>
    </citation>
    <scope>NUCLEOTIDE SEQUENCE [LARGE SCALE GENOMIC DNA]</scope>
    <source>
        <strain evidence="4 5">B</strain>
    </source>
</reference>
<dbReference type="PANTHER" id="PTHR13292">
    <property type="entry name" value="AUTOPHAGY-RELATED PROTEIN 101"/>
    <property type="match status" value="1"/>
</dbReference>
<dbReference type="GO" id="GO:0000407">
    <property type="term" value="C:phagophore assembly site"/>
    <property type="evidence" value="ECO:0007669"/>
    <property type="project" value="TreeGrafter"/>
</dbReference>
<sequence length="182" mass="20328">MNGSHPTITIDLVLDRLTTKDVLCAVLHSILFHRLFGTIKPQTFDILDVTMPGVDDPEMIALVENKVDSFWKGMESGSNKRGQVIVTFSEKRPRKTWFMLGEEEVPWEQWIINAEIRHIVTDKDRQKFNTELASALSKSLEVMLTHTSSERGRAAVPLITSAQGVSPFPIKVTVKVGGVEVG</sequence>
<evidence type="ECO:0000313" key="5">
    <source>
        <dbReference type="Proteomes" id="UP000016930"/>
    </source>
</evidence>